<dbReference type="PANTHER" id="PTHR33345:SF6">
    <property type="entry name" value="OS03G0747200 PROTEIN"/>
    <property type="match status" value="1"/>
</dbReference>
<comment type="caution">
    <text evidence="8">The sequence shown here is derived from an EMBL/GenBank/DDBJ whole genome shotgun (WGS) entry which is preliminary data.</text>
</comment>
<protein>
    <submittedName>
        <fullName evidence="8">Protein OBERON 1-like</fullName>
    </submittedName>
</protein>
<dbReference type="AlphaFoldDB" id="A0AAD7QEJ5"/>
<evidence type="ECO:0000256" key="3">
    <source>
        <dbReference type="ARBA" id="ARBA00022771"/>
    </source>
</evidence>
<evidence type="ECO:0000256" key="1">
    <source>
        <dbReference type="ARBA" id="ARBA00004123"/>
    </source>
</evidence>
<gene>
    <name evidence="8" type="ORF">O6P43_003356</name>
</gene>
<keyword evidence="4" id="KW-0862">Zinc</keyword>
<accession>A0AAD7QEJ5</accession>
<dbReference type="GO" id="GO:0008270">
    <property type="term" value="F:zinc ion binding"/>
    <property type="evidence" value="ECO:0007669"/>
    <property type="project" value="UniProtKB-KW"/>
</dbReference>
<keyword evidence="3" id="KW-0863">Zinc-finger</keyword>
<name>A0AAD7QEJ5_QUISA</name>
<dbReference type="InterPro" id="IPR032881">
    <property type="entry name" value="Oberon-like_PHD"/>
</dbReference>
<dbReference type="Pfam" id="PF23299">
    <property type="entry name" value="DUF7081"/>
    <property type="match status" value="1"/>
</dbReference>
<dbReference type="KEGG" id="qsa:O6P43_003356"/>
<feature type="domain" description="Oberon-like PHD finger" evidence="6">
    <location>
        <begin position="192"/>
        <end position="324"/>
    </location>
</feature>
<evidence type="ECO:0000259" key="7">
    <source>
        <dbReference type="Pfam" id="PF23299"/>
    </source>
</evidence>
<dbReference type="GO" id="GO:0005634">
    <property type="term" value="C:nucleus"/>
    <property type="evidence" value="ECO:0007669"/>
    <property type="project" value="UniProtKB-SubCell"/>
</dbReference>
<dbReference type="Proteomes" id="UP001163823">
    <property type="component" value="Chromosome 2"/>
</dbReference>
<evidence type="ECO:0000313" key="9">
    <source>
        <dbReference type="Proteomes" id="UP001163823"/>
    </source>
</evidence>
<evidence type="ECO:0000256" key="2">
    <source>
        <dbReference type="ARBA" id="ARBA00022723"/>
    </source>
</evidence>
<reference evidence="8" key="1">
    <citation type="journal article" date="2023" name="Science">
        <title>Elucidation of the pathway for biosynthesis of saponin adjuvants from the soapbark tree.</title>
        <authorList>
            <person name="Reed J."/>
            <person name="Orme A."/>
            <person name="El-Demerdash A."/>
            <person name="Owen C."/>
            <person name="Martin L.B.B."/>
            <person name="Misra R.C."/>
            <person name="Kikuchi S."/>
            <person name="Rejzek M."/>
            <person name="Martin A.C."/>
            <person name="Harkess A."/>
            <person name="Leebens-Mack J."/>
            <person name="Louveau T."/>
            <person name="Stephenson M.J."/>
            <person name="Osbourn A."/>
        </authorList>
    </citation>
    <scope>NUCLEOTIDE SEQUENCE</scope>
    <source>
        <strain evidence="8">S10</strain>
    </source>
</reference>
<sequence length="349" mass="38811">MLKLEFFFGNINPSVSSTNFFSESITCHLKEEFMETDIPDESTGKTPATQENSPLLSPVSPFESGEDLPYAPENWPNPGDNWVWKVGKRAAVSGHYLDRYLYLPSRLCSLRSANSRNNLFRSKLSVEKYIQATFPDTDVNAFFSSFSWKIPAKQSAIADGFVQSTLFSGPHEQTEEHSACDSQSDALQCKAGNMACSSLILKAENSLPGMPRDLCCSEPGFCRDCCCILCSKTVDSAYRGYGYIKCQEKVDDENICGHVAHLDCARRSSMAGTVGGSFGLDAEYFCRRCDGRTDLVFHFQRLLEKCKSMDSRDDIEKVLELGVCLLNGSQKNIAKDHPCPYLDFIKAAV</sequence>
<dbReference type="EMBL" id="JARAOO010000002">
    <property type="protein sequence ID" value="KAJ7980029.1"/>
    <property type="molecule type" value="Genomic_DNA"/>
</dbReference>
<organism evidence="8 9">
    <name type="scientific">Quillaja saponaria</name>
    <name type="common">Soap bark tree</name>
    <dbReference type="NCBI Taxonomy" id="32244"/>
    <lineage>
        <taxon>Eukaryota</taxon>
        <taxon>Viridiplantae</taxon>
        <taxon>Streptophyta</taxon>
        <taxon>Embryophyta</taxon>
        <taxon>Tracheophyta</taxon>
        <taxon>Spermatophyta</taxon>
        <taxon>Magnoliopsida</taxon>
        <taxon>eudicotyledons</taxon>
        <taxon>Gunneridae</taxon>
        <taxon>Pentapetalae</taxon>
        <taxon>rosids</taxon>
        <taxon>fabids</taxon>
        <taxon>Fabales</taxon>
        <taxon>Quillajaceae</taxon>
        <taxon>Quillaja</taxon>
    </lineage>
</organism>
<evidence type="ECO:0000256" key="4">
    <source>
        <dbReference type="ARBA" id="ARBA00022833"/>
    </source>
</evidence>
<comment type="subcellular location">
    <subcellularLocation>
        <location evidence="1">Nucleus</location>
    </subcellularLocation>
</comment>
<dbReference type="Pfam" id="PF07227">
    <property type="entry name" value="PHD_Oberon"/>
    <property type="match status" value="1"/>
</dbReference>
<proteinExistence type="predicted"/>
<keyword evidence="5" id="KW-0539">Nucleus</keyword>
<dbReference type="PANTHER" id="PTHR33345">
    <property type="entry name" value="ADAPTER PROTEIN, PUTATIVE-RELATED"/>
    <property type="match status" value="1"/>
</dbReference>
<evidence type="ECO:0000259" key="6">
    <source>
        <dbReference type="Pfam" id="PF07227"/>
    </source>
</evidence>
<evidence type="ECO:0000256" key="5">
    <source>
        <dbReference type="ARBA" id="ARBA00023242"/>
    </source>
</evidence>
<feature type="domain" description="DUF7081" evidence="7">
    <location>
        <begin position="58"/>
        <end position="152"/>
    </location>
</feature>
<evidence type="ECO:0000313" key="8">
    <source>
        <dbReference type="EMBL" id="KAJ7980029.1"/>
    </source>
</evidence>
<keyword evidence="9" id="KW-1185">Reference proteome</keyword>
<dbReference type="InterPro" id="IPR055508">
    <property type="entry name" value="DUF7081"/>
</dbReference>
<keyword evidence="2" id="KW-0479">Metal-binding</keyword>